<evidence type="ECO:0000256" key="6">
    <source>
        <dbReference type="ARBA" id="ARBA00071306"/>
    </source>
</evidence>
<dbReference type="PROSITE" id="PS50296">
    <property type="entry name" value="SUI1"/>
    <property type="match status" value="1"/>
</dbReference>
<feature type="domain" description="SUI1" evidence="8">
    <location>
        <begin position="30"/>
        <end position="100"/>
    </location>
</feature>
<evidence type="ECO:0000313" key="9">
    <source>
        <dbReference type="EMBL" id="CAH1248894.1"/>
    </source>
</evidence>
<dbReference type="SUPFAM" id="SSF55159">
    <property type="entry name" value="eIF1-like"/>
    <property type="match status" value="1"/>
</dbReference>
<dbReference type="Proteomes" id="UP000838412">
    <property type="component" value="Chromosome 17"/>
</dbReference>
<evidence type="ECO:0000313" key="10">
    <source>
        <dbReference type="Proteomes" id="UP000838412"/>
    </source>
</evidence>
<evidence type="ECO:0000256" key="1">
    <source>
        <dbReference type="ARBA" id="ARBA00003130"/>
    </source>
</evidence>
<dbReference type="Gene3D" id="3.30.780.10">
    <property type="entry name" value="SUI1-like domain"/>
    <property type="match status" value="1"/>
</dbReference>
<evidence type="ECO:0000259" key="8">
    <source>
        <dbReference type="PROSITE" id="PS50296"/>
    </source>
</evidence>
<gene>
    <name evidence="9" type="primary">EIF1</name>
    <name evidence="9" type="ORF">BLAG_LOCUS10178</name>
</gene>
<dbReference type="InterPro" id="IPR001950">
    <property type="entry name" value="SUI1"/>
</dbReference>
<dbReference type="CDD" id="cd11566">
    <property type="entry name" value="eIF1_SUI1"/>
    <property type="match status" value="1"/>
</dbReference>
<dbReference type="InterPro" id="IPR036877">
    <property type="entry name" value="SUI1_dom_sf"/>
</dbReference>
<evidence type="ECO:0000256" key="4">
    <source>
        <dbReference type="ARBA" id="ARBA00022917"/>
    </source>
</evidence>
<evidence type="ECO:0000256" key="7">
    <source>
        <dbReference type="SAM" id="MobiDB-lite"/>
    </source>
</evidence>
<sequence>MSSSIENLKTFDPFADASKSEEGSGQDSLIHIRIQQRNGRKTLTTVQGISEDYDKKKIVKAFKKEFACNGTVVEHPEYGEVIQLQGDQRNKVCDLLVNWKLATAGNLKVHGF</sequence>
<dbReference type="FunFam" id="3.30.780.10:FF:000010">
    <property type="entry name" value="Protein translation factor SUI1"/>
    <property type="match status" value="1"/>
</dbReference>
<keyword evidence="3" id="KW-0396">Initiation factor</keyword>
<dbReference type="AlphaFoldDB" id="A0A8J9Z6X6"/>
<name>A0A8J9Z6X6_BRALA</name>
<dbReference type="NCBIfam" id="TIGR01160">
    <property type="entry name" value="SUI1_MOF2"/>
    <property type="match status" value="1"/>
</dbReference>
<dbReference type="GO" id="GO:0003743">
    <property type="term" value="F:translation initiation factor activity"/>
    <property type="evidence" value="ECO:0007669"/>
    <property type="project" value="UniProtKB-KW"/>
</dbReference>
<dbReference type="Pfam" id="PF01253">
    <property type="entry name" value="SUI1"/>
    <property type="match status" value="1"/>
</dbReference>
<evidence type="ECO:0000256" key="2">
    <source>
        <dbReference type="ARBA" id="ARBA00005422"/>
    </source>
</evidence>
<dbReference type="EMBL" id="OV696702">
    <property type="protein sequence ID" value="CAH1248894.1"/>
    <property type="molecule type" value="Genomic_DNA"/>
</dbReference>
<dbReference type="PIRSF" id="PIRSF004499">
    <property type="entry name" value="SUI1_euk"/>
    <property type="match status" value="1"/>
</dbReference>
<protein>
    <recommendedName>
        <fullName evidence="6">Eukaryotic translation initiation factor eIF1</fullName>
    </recommendedName>
    <alternativeName>
        <fullName evidence="5">Protein translation factor SUI1 homolog</fullName>
    </alternativeName>
</protein>
<feature type="region of interest" description="Disordered" evidence="7">
    <location>
        <begin position="1"/>
        <end position="29"/>
    </location>
</feature>
<comment type="function">
    <text evidence="1">Probably involved in translation.</text>
</comment>
<proteinExistence type="inferred from homology"/>
<evidence type="ECO:0000256" key="3">
    <source>
        <dbReference type="ARBA" id="ARBA00022540"/>
    </source>
</evidence>
<organism evidence="9 10">
    <name type="scientific">Branchiostoma lanceolatum</name>
    <name type="common">Common lancelet</name>
    <name type="synonym">Amphioxus lanceolatum</name>
    <dbReference type="NCBI Taxonomy" id="7740"/>
    <lineage>
        <taxon>Eukaryota</taxon>
        <taxon>Metazoa</taxon>
        <taxon>Chordata</taxon>
        <taxon>Cephalochordata</taxon>
        <taxon>Leptocardii</taxon>
        <taxon>Amphioxiformes</taxon>
        <taxon>Branchiostomatidae</taxon>
        <taxon>Branchiostoma</taxon>
    </lineage>
</organism>
<evidence type="ECO:0000256" key="5">
    <source>
        <dbReference type="ARBA" id="ARBA00042714"/>
    </source>
</evidence>
<accession>A0A8J9Z6X6</accession>
<dbReference type="PANTHER" id="PTHR10388">
    <property type="entry name" value="EUKARYOTIC TRANSLATION INITIATION FACTOR SUI1"/>
    <property type="match status" value="1"/>
</dbReference>
<keyword evidence="4" id="KW-0648">Protein biosynthesis</keyword>
<keyword evidence="10" id="KW-1185">Reference proteome</keyword>
<reference evidence="9" key="1">
    <citation type="submission" date="2022-01" db="EMBL/GenBank/DDBJ databases">
        <authorList>
            <person name="Braso-Vives M."/>
        </authorList>
    </citation>
    <scope>NUCLEOTIDE SEQUENCE</scope>
</reference>
<dbReference type="InterPro" id="IPR005874">
    <property type="entry name" value="SUI1_euk"/>
</dbReference>
<dbReference type="OrthoDB" id="10248435at2759"/>
<comment type="similarity">
    <text evidence="2">Belongs to the SUI1 family.</text>
</comment>